<name>A0ABP8PYB5_9GAMM</name>
<dbReference type="SUPFAM" id="SSF57716">
    <property type="entry name" value="Glucocorticoid receptor-like (DNA-binding domain)"/>
    <property type="match status" value="1"/>
</dbReference>
<dbReference type="PANTHER" id="PTHR38777:SF1">
    <property type="entry name" value="DNAK SUPPRESSOR PROTEIN"/>
    <property type="match status" value="1"/>
</dbReference>
<evidence type="ECO:0000256" key="2">
    <source>
        <dbReference type="ARBA" id="ARBA00022771"/>
    </source>
</evidence>
<keyword evidence="2" id="KW-0863">Zinc-finger</keyword>
<accession>A0ABP8PYB5</accession>
<proteinExistence type="predicted"/>
<keyword evidence="1" id="KW-0479">Metal-binding</keyword>
<comment type="caution">
    <text evidence="6">The sequence shown here is derived from an EMBL/GenBank/DDBJ whole genome shotgun (WGS) entry which is preliminary data.</text>
</comment>
<feature type="domain" description="Zinc finger DksA/TraR C4-type" evidence="5">
    <location>
        <begin position="36"/>
        <end position="65"/>
    </location>
</feature>
<dbReference type="EMBL" id="BAABFC010000001">
    <property type="protein sequence ID" value="GAA4493339.1"/>
    <property type="molecule type" value="Genomic_DNA"/>
</dbReference>
<evidence type="ECO:0000256" key="3">
    <source>
        <dbReference type="ARBA" id="ARBA00022833"/>
    </source>
</evidence>
<protein>
    <submittedName>
        <fullName evidence="6">TraR/DksA family transcriptional regulator</fullName>
    </submittedName>
</protein>
<evidence type="ECO:0000313" key="6">
    <source>
        <dbReference type="EMBL" id="GAA4493339.1"/>
    </source>
</evidence>
<dbReference type="NCBIfam" id="TIGR02419">
    <property type="entry name" value="C4_traR_proteo"/>
    <property type="match status" value="1"/>
</dbReference>
<evidence type="ECO:0000256" key="1">
    <source>
        <dbReference type="ARBA" id="ARBA00022723"/>
    </source>
</evidence>
<reference evidence="7" key="1">
    <citation type="journal article" date="2019" name="Int. J. Syst. Evol. Microbiol.">
        <title>The Global Catalogue of Microorganisms (GCM) 10K type strain sequencing project: providing services to taxonomists for standard genome sequencing and annotation.</title>
        <authorList>
            <consortium name="The Broad Institute Genomics Platform"/>
            <consortium name="The Broad Institute Genome Sequencing Center for Infectious Disease"/>
            <person name="Wu L."/>
            <person name="Ma J."/>
        </authorList>
    </citation>
    <scope>NUCLEOTIDE SEQUENCE [LARGE SCALE GENOMIC DNA]</scope>
    <source>
        <strain evidence="7">JCM 32226</strain>
    </source>
</reference>
<dbReference type="InterPro" id="IPR012783">
    <property type="entry name" value="Znf_C4_TraR"/>
</dbReference>
<dbReference type="PANTHER" id="PTHR38777">
    <property type="entry name" value="FELS-2 PROPHAGE PROTEIN"/>
    <property type="match status" value="1"/>
</dbReference>
<dbReference type="PROSITE" id="PS51128">
    <property type="entry name" value="ZF_DKSA_2"/>
    <property type="match status" value="1"/>
</dbReference>
<organism evidence="6 7">
    <name type="scientific">Pseudaeromonas paramecii</name>
    <dbReference type="NCBI Taxonomy" id="2138166"/>
    <lineage>
        <taxon>Bacteria</taxon>
        <taxon>Pseudomonadati</taxon>
        <taxon>Pseudomonadota</taxon>
        <taxon>Gammaproteobacteria</taxon>
        <taxon>Aeromonadales</taxon>
        <taxon>Aeromonadaceae</taxon>
        <taxon>Pseudaeromonas</taxon>
    </lineage>
</organism>
<evidence type="ECO:0000259" key="5">
    <source>
        <dbReference type="Pfam" id="PF01258"/>
    </source>
</evidence>
<dbReference type="Proteomes" id="UP001501321">
    <property type="component" value="Unassembled WGS sequence"/>
</dbReference>
<feature type="zinc finger region" description="dksA C4-type" evidence="4">
    <location>
        <begin position="36"/>
        <end position="60"/>
    </location>
</feature>
<sequence length="75" mass="8202">MSDDVDQAGDLIALQEDIGIQRVRAQLPAGAGAAECQECGEPIPARRRKAIPGTQVCAECQTILELKAKQRRAWW</sequence>
<gene>
    <name evidence="6" type="ORF">GCM10023095_03380</name>
</gene>
<dbReference type="Pfam" id="PF01258">
    <property type="entry name" value="zf-dskA_traR"/>
    <property type="match status" value="1"/>
</dbReference>
<keyword evidence="3" id="KW-0862">Zinc</keyword>
<evidence type="ECO:0000256" key="4">
    <source>
        <dbReference type="PROSITE-ProRule" id="PRU00510"/>
    </source>
</evidence>
<dbReference type="RefSeq" id="WP_345009419.1">
    <property type="nucleotide sequence ID" value="NZ_BAABFC010000001.1"/>
</dbReference>
<evidence type="ECO:0000313" key="7">
    <source>
        <dbReference type="Proteomes" id="UP001501321"/>
    </source>
</evidence>
<dbReference type="PRINTS" id="PR00618">
    <property type="entry name" value="DKSAZNFINGER"/>
</dbReference>
<dbReference type="InterPro" id="IPR020460">
    <property type="entry name" value="Znf_C4-type_bac"/>
</dbReference>
<dbReference type="Gene3D" id="1.20.120.910">
    <property type="entry name" value="DksA, coiled-coil domain"/>
    <property type="match status" value="1"/>
</dbReference>
<keyword evidence="7" id="KW-1185">Reference proteome</keyword>
<dbReference type="InterPro" id="IPR000962">
    <property type="entry name" value="Znf_DskA_TraR"/>
</dbReference>